<dbReference type="Proteomes" id="UP000186609">
    <property type="component" value="Chromosome"/>
</dbReference>
<keyword evidence="1" id="KW-0378">Hydrolase</keyword>
<protein>
    <submittedName>
        <fullName evidence="3">Esterase</fullName>
    </submittedName>
</protein>
<sequence length="294" mass="32119">MIDLMFATRAERDRQYNARASVPDFEASIGEYAALSDAARRHCVGLFDLPYGLGAAERLDLFPVLHHLMPAPVLVFIHGGYWRAQTKENSALMAQAFTDAGVAVATLEYPLLPGATLAETVRAVRSAVAWLHRHSAAHGIDPGRIYACGSSAGGHLTGMLLAPGWQAEYGLPEDVVRGGVGLSGLYDIRPLCDTHINDWLRLHPEQAWRLSPLSQLPDRPVPLVLAVGGEETDGFKRQTDAYELAWRERGHPVTRVAVPQCNHFNLLCEMAEAGSDLTRAVLDMIEHDRVTLGG</sequence>
<dbReference type="InterPro" id="IPR049492">
    <property type="entry name" value="BD-FAE-like_dom"/>
</dbReference>
<dbReference type="SUPFAM" id="SSF53474">
    <property type="entry name" value="alpha/beta-Hydrolases"/>
    <property type="match status" value="1"/>
</dbReference>
<feature type="domain" description="BD-FAE-like" evidence="2">
    <location>
        <begin position="66"/>
        <end position="160"/>
    </location>
</feature>
<dbReference type="GO" id="GO:0016787">
    <property type="term" value="F:hydrolase activity"/>
    <property type="evidence" value="ECO:0007669"/>
    <property type="project" value="UniProtKB-KW"/>
</dbReference>
<dbReference type="EMBL" id="CP019236">
    <property type="protein sequence ID" value="APW39058.1"/>
    <property type="molecule type" value="Genomic_DNA"/>
</dbReference>
<dbReference type="OrthoDB" id="9771666at2"/>
<dbReference type="InterPro" id="IPR050300">
    <property type="entry name" value="GDXG_lipolytic_enzyme"/>
</dbReference>
<dbReference type="KEGG" id="rhy:RD110_19115"/>
<dbReference type="STRING" id="1842727.RD110_19115"/>
<dbReference type="PANTHER" id="PTHR48081:SF33">
    <property type="entry name" value="KYNURENINE FORMAMIDASE"/>
    <property type="match status" value="1"/>
</dbReference>
<dbReference type="InterPro" id="IPR029058">
    <property type="entry name" value="AB_hydrolase_fold"/>
</dbReference>
<dbReference type="PANTHER" id="PTHR48081">
    <property type="entry name" value="AB HYDROLASE SUPERFAMILY PROTEIN C4A8.06C"/>
    <property type="match status" value="1"/>
</dbReference>
<dbReference type="Pfam" id="PF20434">
    <property type="entry name" value="BD-FAE"/>
    <property type="match status" value="1"/>
</dbReference>
<name>A0A1P8JZ81_9BURK</name>
<organism evidence="3 4">
    <name type="scientific">Rhodoferax koreensis</name>
    <dbReference type="NCBI Taxonomy" id="1842727"/>
    <lineage>
        <taxon>Bacteria</taxon>
        <taxon>Pseudomonadati</taxon>
        <taxon>Pseudomonadota</taxon>
        <taxon>Betaproteobacteria</taxon>
        <taxon>Burkholderiales</taxon>
        <taxon>Comamonadaceae</taxon>
        <taxon>Rhodoferax</taxon>
    </lineage>
</organism>
<dbReference type="RefSeq" id="WP_076201134.1">
    <property type="nucleotide sequence ID" value="NZ_CP019236.1"/>
</dbReference>
<evidence type="ECO:0000259" key="2">
    <source>
        <dbReference type="Pfam" id="PF20434"/>
    </source>
</evidence>
<reference evidence="3 4" key="1">
    <citation type="submission" date="2017-01" db="EMBL/GenBank/DDBJ databases">
        <authorList>
            <person name="Mah S.A."/>
            <person name="Swanson W.J."/>
            <person name="Moy G.W."/>
            <person name="Vacquier V.D."/>
        </authorList>
    </citation>
    <scope>NUCLEOTIDE SEQUENCE [LARGE SCALE GENOMIC DNA]</scope>
    <source>
        <strain evidence="3 4">DCY110</strain>
    </source>
</reference>
<evidence type="ECO:0000256" key="1">
    <source>
        <dbReference type="ARBA" id="ARBA00022801"/>
    </source>
</evidence>
<gene>
    <name evidence="3" type="ORF">RD110_19115</name>
</gene>
<dbReference type="Gene3D" id="3.40.50.1820">
    <property type="entry name" value="alpha/beta hydrolase"/>
    <property type="match status" value="1"/>
</dbReference>
<evidence type="ECO:0000313" key="3">
    <source>
        <dbReference type="EMBL" id="APW39058.1"/>
    </source>
</evidence>
<evidence type="ECO:0000313" key="4">
    <source>
        <dbReference type="Proteomes" id="UP000186609"/>
    </source>
</evidence>
<dbReference type="AlphaFoldDB" id="A0A1P8JZ81"/>
<proteinExistence type="predicted"/>
<keyword evidence="4" id="KW-1185">Reference proteome</keyword>
<accession>A0A1P8JZ81</accession>